<evidence type="ECO:0000256" key="7">
    <source>
        <dbReference type="ARBA" id="ARBA00022840"/>
    </source>
</evidence>
<feature type="transmembrane region" description="Helical" evidence="9">
    <location>
        <begin position="220"/>
        <end position="243"/>
    </location>
</feature>
<evidence type="ECO:0000256" key="3">
    <source>
        <dbReference type="ARBA" id="ARBA00022553"/>
    </source>
</evidence>
<dbReference type="EC" id="2.7.13.3" evidence="2"/>
<dbReference type="InterPro" id="IPR036890">
    <property type="entry name" value="HATPase_C_sf"/>
</dbReference>
<comment type="caution">
    <text evidence="11">The sequence shown here is derived from an EMBL/GenBank/DDBJ whole genome shotgun (WGS) entry which is preliminary data.</text>
</comment>
<evidence type="ECO:0000256" key="9">
    <source>
        <dbReference type="SAM" id="Phobius"/>
    </source>
</evidence>
<keyword evidence="9" id="KW-1133">Transmembrane helix</keyword>
<keyword evidence="9" id="KW-0472">Membrane</keyword>
<feature type="transmembrane region" description="Helical" evidence="9">
    <location>
        <begin position="49"/>
        <end position="73"/>
    </location>
</feature>
<dbReference type="SUPFAM" id="SSF55874">
    <property type="entry name" value="ATPase domain of HSP90 chaperone/DNA topoisomerase II/histidine kinase"/>
    <property type="match status" value="1"/>
</dbReference>
<dbReference type="Pfam" id="PF02518">
    <property type="entry name" value="HATPase_c"/>
    <property type="match status" value="1"/>
</dbReference>
<keyword evidence="9" id="KW-0812">Transmembrane</keyword>
<feature type="domain" description="Histidine kinase" evidence="10">
    <location>
        <begin position="421"/>
        <end position="608"/>
    </location>
</feature>
<organism evidence="11 12">
    <name type="scientific">Desertihabitans brevis</name>
    <dbReference type="NCBI Taxonomy" id="2268447"/>
    <lineage>
        <taxon>Bacteria</taxon>
        <taxon>Bacillati</taxon>
        <taxon>Actinomycetota</taxon>
        <taxon>Actinomycetes</taxon>
        <taxon>Propionibacteriales</taxon>
        <taxon>Propionibacteriaceae</taxon>
        <taxon>Desertihabitans</taxon>
    </lineage>
</organism>
<feature type="transmembrane region" description="Helical" evidence="9">
    <location>
        <begin position="85"/>
        <end position="107"/>
    </location>
</feature>
<accession>A0A367YZ89</accession>
<evidence type="ECO:0000256" key="5">
    <source>
        <dbReference type="ARBA" id="ARBA00022741"/>
    </source>
</evidence>
<keyword evidence="6 11" id="KW-0418">Kinase</keyword>
<keyword evidence="4" id="KW-0808">Transferase</keyword>
<dbReference type="PANTHER" id="PTHR24421">
    <property type="entry name" value="NITRATE/NITRITE SENSOR PROTEIN NARX-RELATED"/>
    <property type="match status" value="1"/>
</dbReference>
<dbReference type="InterPro" id="IPR011712">
    <property type="entry name" value="Sig_transdc_His_kin_sub3_dim/P"/>
</dbReference>
<evidence type="ECO:0000313" key="11">
    <source>
        <dbReference type="EMBL" id="RCK71225.1"/>
    </source>
</evidence>
<dbReference type="InterPro" id="IPR003594">
    <property type="entry name" value="HATPase_dom"/>
</dbReference>
<dbReference type="EMBL" id="QOUI01000001">
    <property type="protein sequence ID" value="RCK71225.1"/>
    <property type="molecule type" value="Genomic_DNA"/>
</dbReference>
<feature type="transmembrane region" description="Helical" evidence="9">
    <location>
        <begin position="161"/>
        <end position="182"/>
    </location>
</feature>
<protein>
    <recommendedName>
        <fullName evidence="2">histidine kinase</fullName>
        <ecNumber evidence="2">2.7.13.3</ecNumber>
    </recommendedName>
</protein>
<reference evidence="11 12" key="1">
    <citation type="submission" date="2018-07" db="EMBL/GenBank/DDBJ databases">
        <title>Desertimonas flava gen. nov. sp. nov.</title>
        <authorList>
            <person name="Liu S."/>
        </authorList>
    </citation>
    <scope>NUCLEOTIDE SEQUENCE [LARGE SCALE GENOMIC DNA]</scope>
    <source>
        <strain evidence="11 12">16Sb5-5</strain>
    </source>
</reference>
<sequence>MAWSVVGGVLARRAPGAGILPLVLLVAAVSASAAVGTGWELTGAPGAQVGAWWSGWTWLVGVVLPLTLVLLRASRDGPLTRVERVVTVVVLAGLAVACTGIALGWAPPTAPLPTEQVVTGPAALAPVLVPTGMVGLAVAAVASVTVLAVRLRRAEPSRRRQLAPVLVGAAVTLLGLVLGALVPAVAPLVQVVTTPALPLSVGLAVLGFRLYDAEGVLRRSVVLAGSLTLLIGGYAVAVAGLTAVVGGRAGAGVAVVLAVALALAFLPLLSGLQRVVSRALYGDRDVPQRALRALSAGLEGAADPATAVRGAVEALLPALRVPWAAVVVDGATVVEAGVRGPGAPAAQEVPLVHLGHREGALLVAARSAVDPLGPRDLDLLTDLARPVAAVLASARLLADLRRSHRALLLAREEERRRVRRDLHDDVGPLLSAILTQADVAVLALDRTPEATRDRLLRLHAVGRQALASLRRVTQDLGPLAVDDLGLGGALQEVAADLSGDTLRVVVEADPDLELPAATELAAYRIAAEAMGNAARHAGATEVRVGVRGEDRTLRVTVVDDGHGFDPAAAAPGVGLVSMRERATDLGGVLEVTSGATGTRVEAALPLPEVVLT</sequence>
<evidence type="ECO:0000256" key="1">
    <source>
        <dbReference type="ARBA" id="ARBA00000085"/>
    </source>
</evidence>
<dbReference type="GO" id="GO:0000155">
    <property type="term" value="F:phosphorelay sensor kinase activity"/>
    <property type="evidence" value="ECO:0007669"/>
    <property type="project" value="InterPro"/>
</dbReference>
<dbReference type="PROSITE" id="PS50109">
    <property type="entry name" value="HIS_KIN"/>
    <property type="match status" value="1"/>
</dbReference>
<evidence type="ECO:0000256" key="6">
    <source>
        <dbReference type="ARBA" id="ARBA00022777"/>
    </source>
</evidence>
<comment type="catalytic activity">
    <reaction evidence="1">
        <text>ATP + protein L-histidine = ADP + protein N-phospho-L-histidine.</text>
        <dbReference type="EC" id="2.7.13.3"/>
    </reaction>
</comment>
<keyword evidence="8" id="KW-0902">Two-component regulatory system</keyword>
<dbReference type="InterPro" id="IPR050482">
    <property type="entry name" value="Sensor_HK_TwoCompSys"/>
</dbReference>
<dbReference type="Gene3D" id="1.20.5.1930">
    <property type="match status" value="1"/>
</dbReference>
<dbReference type="SMART" id="SM00387">
    <property type="entry name" value="HATPase_c"/>
    <property type="match status" value="1"/>
</dbReference>
<proteinExistence type="predicted"/>
<dbReference type="Proteomes" id="UP000252770">
    <property type="component" value="Unassembled WGS sequence"/>
</dbReference>
<keyword evidence="5" id="KW-0547">Nucleotide-binding</keyword>
<dbReference type="CDD" id="cd16917">
    <property type="entry name" value="HATPase_UhpB-NarQ-NarX-like"/>
    <property type="match status" value="1"/>
</dbReference>
<dbReference type="AlphaFoldDB" id="A0A367YZ89"/>
<feature type="transmembrane region" description="Helical" evidence="9">
    <location>
        <begin position="249"/>
        <end position="269"/>
    </location>
</feature>
<keyword evidence="3" id="KW-0597">Phosphoprotein</keyword>
<feature type="transmembrane region" description="Helical" evidence="9">
    <location>
        <begin position="188"/>
        <end position="208"/>
    </location>
</feature>
<evidence type="ECO:0000256" key="8">
    <source>
        <dbReference type="ARBA" id="ARBA00023012"/>
    </source>
</evidence>
<dbReference type="Pfam" id="PF07730">
    <property type="entry name" value="HisKA_3"/>
    <property type="match status" value="1"/>
</dbReference>
<dbReference type="Gene3D" id="3.30.565.10">
    <property type="entry name" value="Histidine kinase-like ATPase, C-terminal domain"/>
    <property type="match status" value="1"/>
</dbReference>
<dbReference type="PANTHER" id="PTHR24421:SF10">
    <property type="entry name" value="NITRATE_NITRITE SENSOR PROTEIN NARQ"/>
    <property type="match status" value="1"/>
</dbReference>
<dbReference type="GO" id="GO:0046983">
    <property type="term" value="F:protein dimerization activity"/>
    <property type="evidence" value="ECO:0007669"/>
    <property type="project" value="InterPro"/>
</dbReference>
<evidence type="ECO:0000256" key="2">
    <source>
        <dbReference type="ARBA" id="ARBA00012438"/>
    </source>
</evidence>
<keyword evidence="12" id="KW-1185">Reference proteome</keyword>
<evidence type="ECO:0000256" key="4">
    <source>
        <dbReference type="ARBA" id="ARBA00022679"/>
    </source>
</evidence>
<dbReference type="GO" id="GO:0005524">
    <property type="term" value="F:ATP binding"/>
    <property type="evidence" value="ECO:0007669"/>
    <property type="project" value="UniProtKB-KW"/>
</dbReference>
<evidence type="ECO:0000259" key="10">
    <source>
        <dbReference type="PROSITE" id="PS50109"/>
    </source>
</evidence>
<feature type="transmembrane region" description="Helical" evidence="9">
    <location>
        <begin position="127"/>
        <end position="149"/>
    </location>
</feature>
<dbReference type="SUPFAM" id="SSF55781">
    <property type="entry name" value="GAF domain-like"/>
    <property type="match status" value="1"/>
</dbReference>
<keyword evidence="7" id="KW-0067">ATP-binding</keyword>
<gene>
    <name evidence="11" type="ORF">DT076_01895</name>
</gene>
<name>A0A367YZ89_9ACTN</name>
<dbReference type="InterPro" id="IPR005467">
    <property type="entry name" value="His_kinase_dom"/>
</dbReference>
<evidence type="ECO:0000313" key="12">
    <source>
        <dbReference type="Proteomes" id="UP000252770"/>
    </source>
</evidence>
<dbReference type="GO" id="GO:0016020">
    <property type="term" value="C:membrane"/>
    <property type="evidence" value="ECO:0007669"/>
    <property type="project" value="InterPro"/>
</dbReference>